<name>A0AAE4CYD7_9ACTN</name>
<keyword evidence="3" id="KW-1185">Reference proteome</keyword>
<accession>A0AAE4CYD7</accession>
<evidence type="ECO:0000256" key="1">
    <source>
        <dbReference type="SAM" id="MobiDB-lite"/>
    </source>
</evidence>
<feature type="region of interest" description="Disordered" evidence="1">
    <location>
        <begin position="46"/>
        <end position="67"/>
    </location>
</feature>
<sequence length="139" mass="16019">MVLTDQRIERLITATETLEDVAANWTSWIDSGGISHPQWCIAPTETTPGLNHRSDRQTVSHHSPTKATRSEVIDLQLVQTIQRRGQPDNPTRVLLNTCTDYEHTTWYLELHQLPLIRLALAQVSRWRSREADQDDTCEY</sequence>
<dbReference type="RefSeq" id="WP_310424809.1">
    <property type="nucleotide sequence ID" value="NZ_JAVDYC010000001.1"/>
</dbReference>
<reference evidence="2 3" key="1">
    <citation type="submission" date="2023-07" db="EMBL/GenBank/DDBJ databases">
        <title>Sequencing the genomes of 1000 actinobacteria strains.</title>
        <authorList>
            <person name="Klenk H.-P."/>
        </authorList>
    </citation>
    <scope>NUCLEOTIDE SEQUENCE [LARGE SCALE GENOMIC DNA]</scope>
    <source>
        <strain evidence="2 3">DSM 44711</strain>
    </source>
</reference>
<dbReference type="EMBL" id="JAVDYC010000001">
    <property type="protein sequence ID" value="MDR7327463.1"/>
    <property type="molecule type" value="Genomic_DNA"/>
</dbReference>
<evidence type="ECO:0000313" key="2">
    <source>
        <dbReference type="EMBL" id="MDR7327463.1"/>
    </source>
</evidence>
<comment type="caution">
    <text evidence="2">The sequence shown here is derived from an EMBL/GenBank/DDBJ whole genome shotgun (WGS) entry which is preliminary data.</text>
</comment>
<dbReference type="AlphaFoldDB" id="A0AAE4CYD7"/>
<organism evidence="2 3">
    <name type="scientific">Catenuloplanes niger</name>
    <dbReference type="NCBI Taxonomy" id="587534"/>
    <lineage>
        <taxon>Bacteria</taxon>
        <taxon>Bacillati</taxon>
        <taxon>Actinomycetota</taxon>
        <taxon>Actinomycetes</taxon>
        <taxon>Micromonosporales</taxon>
        <taxon>Micromonosporaceae</taxon>
        <taxon>Catenuloplanes</taxon>
    </lineage>
</organism>
<dbReference type="Proteomes" id="UP001183629">
    <property type="component" value="Unassembled WGS sequence"/>
</dbReference>
<evidence type="ECO:0000313" key="3">
    <source>
        <dbReference type="Proteomes" id="UP001183629"/>
    </source>
</evidence>
<protein>
    <submittedName>
        <fullName evidence="2">Uncharacterized protein</fullName>
    </submittedName>
</protein>
<gene>
    <name evidence="2" type="ORF">J2S44_007713</name>
</gene>
<proteinExistence type="predicted"/>